<sequence>MRVNKKKNETTIYVKSINTKTLMSGKVNMASLYLLSKNLVLIKIHKTNNKYILKIFYKNVTDFDDVYKYDIVECLLPCLYNHLLKTEKEYISKKWKQECGIAKCYQLDRVMYFTLKKIIILSVLFSVFSVNMEDLLKWLKKK</sequence>
<name>A0AAF5DPK6_STRER</name>
<feature type="transmembrane region" description="Helical" evidence="1">
    <location>
        <begin position="110"/>
        <end position="130"/>
    </location>
</feature>
<evidence type="ECO:0000256" key="1">
    <source>
        <dbReference type="SAM" id="Phobius"/>
    </source>
</evidence>
<evidence type="ECO:0000313" key="2">
    <source>
        <dbReference type="Proteomes" id="UP000035681"/>
    </source>
</evidence>
<dbReference type="Proteomes" id="UP000035681">
    <property type="component" value="Unplaced"/>
</dbReference>
<dbReference type="WBParaSite" id="TCONS_00016355.p1">
    <property type="protein sequence ID" value="TCONS_00016355.p1"/>
    <property type="gene ID" value="XLOC_010952"/>
</dbReference>
<accession>A0AAF5DPK6</accession>
<keyword evidence="1" id="KW-1133">Transmembrane helix</keyword>
<keyword evidence="1" id="KW-0812">Transmembrane</keyword>
<keyword evidence="2" id="KW-1185">Reference proteome</keyword>
<organism evidence="2 3">
    <name type="scientific">Strongyloides stercoralis</name>
    <name type="common">Threadworm</name>
    <dbReference type="NCBI Taxonomy" id="6248"/>
    <lineage>
        <taxon>Eukaryota</taxon>
        <taxon>Metazoa</taxon>
        <taxon>Ecdysozoa</taxon>
        <taxon>Nematoda</taxon>
        <taxon>Chromadorea</taxon>
        <taxon>Rhabditida</taxon>
        <taxon>Tylenchina</taxon>
        <taxon>Panagrolaimomorpha</taxon>
        <taxon>Strongyloidoidea</taxon>
        <taxon>Strongyloididae</taxon>
        <taxon>Strongyloides</taxon>
    </lineage>
</organism>
<evidence type="ECO:0000313" key="3">
    <source>
        <dbReference type="WBParaSite" id="TCONS_00016355.p1"/>
    </source>
</evidence>
<proteinExistence type="predicted"/>
<reference evidence="3" key="1">
    <citation type="submission" date="2024-02" db="UniProtKB">
        <authorList>
            <consortium name="WormBaseParasite"/>
        </authorList>
    </citation>
    <scope>IDENTIFICATION</scope>
</reference>
<keyword evidence="1" id="KW-0472">Membrane</keyword>
<protein>
    <submittedName>
        <fullName evidence="3">Uncharacterized protein</fullName>
    </submittedName>
</protein>
<dbReference type="AlphaFoldDB" id="A0AAF5DPK6"/>